<accession>A0ABS4MF99</accession>
<dbReference type="PRINTS" id="PR00735">
    <property type="entry name" value="GLHYDRLASE8"/>
</dbReference>
<keyword evidence="4 6" id="KW-0326">Glycosidase</keyword>
<dbReference type="EC" id="3.2.1.-" evidence="6"/>
<dbReference type="InterPro" id="IPR012341">
    <property type="entry name" value="6hp_glycosidase-like_sf"/>
</dbReference>
<evidence type="ECO:0000313" key="8">
    <source>
        <dbReference type="EMBL" id="MBP2058334.1"/>
    </source>
</evidence>
<dbReference type="InterPro" id="IPR002037">
    <property type="entry name" value="Glyco_hydro_8"/>
</dbReference>
<evidence type="ECO:0000256" key="4">
    <source>
        <dbReference type="ARBA" id="ARBA00023295"/>
    </source>
</evidence>
<evidence type="ECO:0000256" key="2">
    <source>
        <dbReference type="ARBA" id="ARBA00022729"/>
    </source>
</evidence>
<evidence type="ECO:0000256" key="7">
    <source>
        <dbReference type="SAM" id="Phobius"/>
    </source>
</evidence>
<gene>
    <name evidence="8" type="ORF">J2Z60_001513</name>
</gene>
<evidence type="ECO:0000256" key="3">
    <source>
        <dbReference type="ARBA" id="ARBA00022801"/>
    </source>
</evidence>
<dbReference type="SUPFAM" id="SSF48208">
    <property type="entry name" value="Six-hairpin glycosidases"/>
    <property type="match status" value="1"/>
</dbReference>
<keyword evidence="6" id="KW-0119">Carbohydrate metabolism</keyword>
<comment type="caution">
    <text evidence="8">The sequence shown here is derived from an EMBL/GenBank/DDBJ whole genome shotgun (WGS) entry which is preliminary data.</text>
</comment>
<evidence type="ECO:0000256" key="5">
    <source>
        <dbReference type="PROSITE-ProRule" id="PRU10058"/>
    </source>
</evidence>
<reference evidence="8 9" key="1">
    <citation type="submission" date="2021-03" db="EMBL/GenBank/DDBJ databases">
        <title>Genomic Encyclopedia of Type Strains, Phase IV (KMG-IV): sequencing the most valuable type-strain genomes for metagenomic binning, comparative biology and taxonomic classification.</title>
        <authorList>
            <person name="Goeker M."/>
        </authorList>
    </citation>
    <scope>NUCLEOTIDE SEQUENCE [LARGE SCALE GENOMIC DNA]</scope>
    <source>
        <strain evidence="8 9">DSM 101872</strain>
    </source>
</reference>
<evidence type="ECO:0000313" key="9">
    <source>
        <dbReference type="Proteomes" id="UP001519292"/>
    </source>
</evidence>
<dbReference type="Proteomes" id="UP001519292">
    <property type="component" value="Unassembled WGS sequence"/>
</dbReference>
<sequence length="373" mass="43105">MKNYKLLITYLIGVIIIFAGIMTYIRLDNDRLIPKNFYRHWSQDYVVTKDNYAYVNTTPQKTRGTALSEGQGYGMLITAIAAKHGYTDKQSFDRLYRYYLDHRDNINGEPTELMSWKQTVQDNSITIEKNSATDGDIYIAKSLLMAHELWPQDKRYLVQAKAICLDILEYEYNPKNQMLTVGDWANSKSDYYNLMRTSDVTPGFFEEFYQVTRDKTWLKIKDKMLTYLNQLSNHNKSGLVPDFAWVKNGKAVAVKGKVTGSKYDGDYYFNACRVPMHLATTNSPLAKKTLYRMLNFFKKQQTITAGYTLSGKSLNDYQSPVFSAPIFLAVMNNKNKNYDQLFQSQQYILLDNLSPTDYYSATLTTLVALLNHK</sequence>
<dbReference type="RefSeq" id="WP_209687075.1">
    <property type="nucleotide sequence ID" value="NZ_JAGGLU010000008.1"/>
</dbReference>
<dbReference type="InterPro" id="IPR019834">
    <property type="entry name" value="Glyco_hydro_8_CS"/>
</dbReference>
<dbReference type="InterPro" id="IPR008928">
    <property type="entry name" value="6-hairpin_glycosidase_sf"/>
</dbReference>
<dbReference type="PROSITE" id="PS00812">
    <property type="entry name" value="GLYCOSYL_HYDROL_F8"/>
    <property type="match status" value="1"/>
</dbReference>
<dbReference type="Gene3D" id="1.50.10.10">
    <property type="match status" value="1"/>
</dbReference>
<evidence type="ECO:0000256" key="1">
    <source>
        <dbReference type="ARBA" id="ARBA00009209"/>
    </source>
</evidence>
<keyword evidence="6" id="KW-0624">Polysaccharide degradation</keyword>
<keyword evidence="2" id="KW-0732">Signal</keyword>
<keyword evidence="7" id="KW-0812">Transmembrane</keyword>
<comment type="similarity">
    <text evidence="1 6">Belongs to the glycosyl hydrolase 8 (cellulase D) family.</text>
</comment>
<name>A0ABS4MF99_9LACO</name>
<organism evidence="8 9">
    <name type="scientific">Lactobacillus colini</name>
    <dbReference type="NCBI Taxonomy" id="1819254"/>
    <lineage>
        <taxon>Bacteria</taxon>
        <taxon>Bacillati</taxon>
        <taxon>Bacillota</taxon>
        <taxon>Bacilli</taxon>
        <taxon>Lactobacillales</taxon>
        <taxon>Lactobacillaceae</taxon>
        <taxon>Lactobacillus</taxon>
    </lineage>
</organism>
<dbReference type="Pfam" id="PF01270">
    <property type="entry name" value="Glyco_hydro_8"/>
    <property type="match status" value="1"/>
</dbReference>
<keyword evidence="7" id="KW-1133">Transmembrane helix</keyword>
<keyword evidence="7" id="KW-0472">Membrane</keyword>
<protein>
    <recommendedName>
        <fullName evidence="6">Glucanase</fullName>
        <ecNumber evidence="6">3.2.1.-</ecNumber>
    </recommendedName>
</protein>
<dbReference type="EMBL" id="JAGGLU010000008">
    <property type="protein sequence ID" value="MBP2058334.1"/>
    <property type="molecule type" value="Genomic_DNA"/>
</dbReference>
<evidence type="ECO:0000256" key="6">
    <source>
        <dbReference type="RuleBase" id="RU361167"/>
    </source>
</evidence>
<proteinExistence type="inferred from homology"/>
<keyword evidence="9" id="KW-1185">Reference proteome</keyword>
<feature type="transmembrane region" description="Helical" evidence="7">
    <location>
        <begin position="6"/>
        <end position="25"/>
    </location>
</feature>
<keyword evidence="3 6" id="KW-0378">Hydrolase</keyword>
<feature type="active site" description="Nucleophile" evidence="5">
    <location>
        <position position="134"/>
    </location>
</feature>